<proteinExistence type="predicted"/>
<dbReference type="Proteomes" id="UP000063308">
    <property type="component" value="Chromosome"/>
</dbReference>
<sequence length="88" mass="9968">MKVWIVEGVHHVVPGRIVKVCATEELAELEAVDLINIIRKDADLPEDTTADDWPIKLEEAQEVLNDVRGHDDEYVTPNVDISEHEVIE</sequence>
<accession>A0A0E4BWR6</accession>
<evidence type="ECO:0000313" key="1">
    <source>
        <dbReference type="EMBL" id="BAR61913.1"/>
    </source>
</evidence>
<protein>
    <submittedName>
        <fullName evidence="1">Uncharacterized protein</fullName>
    </submittedName>
</protein>
<name>A0A0E4BWR6_9BRAD</name>
<dbReference type="EMBL" id="AP014685">
    <property type="protein sequence ID" value="BAR61913.1"/>
    <property type="molecule type" value="Genomic_DNA"/>
</dbReference>
<organism evidence="1 2">
    <name type="scientific">Bradyrhizobium diazoefficiens</name>
    <dbReference type="NCBI Taxonomy" id="1355477"/>
    <lineage>
        <taxon>Bacteria</taxon>
        <taxon>Pseudomonadati</taxon>
        <taxon>Pseudomonadota</taxon>
        <taxon>Alphaproteobacteria</taxon>
        <taxon>Hyphomicrobiales</taxon>
        <taxon>Nitrobacteraceae</taxon>
        <taxon>Bradyrhizobium</taxon>
    </lineage>
</organism>
<dbReference type="AlphaFoldDB" id="A0A0E4BWR6"/>
<reference evidence="1 2" key="1">
    <citation type="submission" date="2014-11" db="EMBL/GenBank/DDBJ databases">
        <title>Symbiosis island explosion on the genome of extra-slow-growing strains of soybean bradyrhizobia with massive insertion sequences.</title>
        <authorList>
            <person name="Iida T."/>
            <person name="Minamisawa K."/>
        </authorList>
    </citation>
    <scope>NUCLEOTIDE SEQUENCE [LARGE SCALE GENOMIC DNA]</scope>
    <source>
        <strain evidence="1 2">NK6</strain>
    </source>
</reference>
<evidence type="ECO:0000313" key="2">
    <source>
        <dbReference type="Proteomes" id="UP000063308"/>
    </source>
</evidence>
<gene>
    <name evidence="1" type="ORF">NK6_8766</name>
</gene>